<name>A0A1Y1RY57_9SPIO</name>
<evidence type="ECO:0000259" key="12">
    <source>
        <dbReference type="PROSITE" id="PS50109"/>
    </source>
</evidence>
<evidence type="ECO:0000256" key="11">
    <source>
        <dbReference type="SAM" id="Phobius"/>
    </source>
</evidence>
<feature type="domain" description="HAMP" evidence="13">
    <location>
        <begin position="194"/>
        <end position="251"/>
    </location>
</feature>
<protein>
    <recommendedName>
        <fullName evidence="3">histidine kinase</fullName>
        <ecNumber evidence="3">2.7.13.3</ecNumber>
    </recommendedName>
</protein>
<dbReference type="RefSeq" id="WP_083050762.1">
    <property type="nucleotide sequence ID" value="NZ_MWQY01000011.1"/>
</dbReference>
<dbReference type="Pfam" id="PF02518">
    <property type="entry name" value="HATPase_c"/>
    <property type="match status" value="1"/>
</dbReference>
<feature type="transmembrane region" description="Helical" evidence="11">
    <location>
        <begin position="15"/>
        <end position="43"/>
    </location>
</feature>
<dbReference type="InterPro" id="IPR036097">
    <property type="entry name" value="HisK_dim/P_sf"/>
</dbReference>
<dbReference type="CDD" id="cd00075">
    <property type="entry name" value="HATPase"/>
    <property type="match status" value="1"/>
</dbReference>
<dbReference type="CDD" id="cd00082">
    <property type="entry name" value="HisKA"/>
    <property type="match status" value="1"/>
</dbReference>
<evidence type="ECO:0000256" key="8">
    <source>
        <dbReference type="ARBA" id="ARBA00022989"/>
    </source>
</evidence>
<keyword evidence="15" id="KW-1185">Reference proteome</keyword>
<keyword evidence="4" id="KW-0597">Phosphoprotein</keyword>
<evidence type="ECO:0000313" key="14">
    <source>
        <dbReference type="EMBL" id="ORC34824.1"/>
    </source>
</evidence>
<dbReference type="PROSITE" id="PS50109">
    <property type="entry name" value="HIS_KIN"/>
    <property type="match status" value="1"/>
</dbReference>
<proteinExistence type="predicted"/>
<dbReference type="InterPro" id="IPR003661">
    <property type="entry name" value="HisK_dim/P_dom"/>
</dbReference>
<evidence type="ECO:0000256" key="2">
    <source>
        <dbReference type="ARBA" id="ARBA00004370"/>
    </source>
</evidence>
<dbReference type="OrthoDB" id="9815202at2"/>
<comment type="catalytic activity">
    <reaction evidence="1">
        <text>ATP + protein L-histidine = ADP + protein N-phospho-L-histidine.</text>
        <dbReference type="EC" id="2.7.13.3"/>
    </reaction>
</comment>
<evidence type="ECO:0000256" key="9">
    <source>
        <dbReference type="ARBA" id="ARBA00023012"/>
    </source>
</evidence>
<dbReference type="SUPFAM" id="SSF55874">
    <property type="entry name" value="ATPase domain of HSP90 chaperone/DNA topoisomerase II/histidine kinase"/>
    <property type="match status" value="1"/>
</dbReference>
<dbReference type="Pfam" id="PF00512">
    <property type="entry name" value="HisKA"/>
    <property type="match status" value="1"/>
</dbReference>
<evidence type="ECO:0000256" key="7">
    <source>
        <dbReference type="ARBA" id="ARBA00022777"/>
    </source>
</evidence>
<feature type="transmembrane region" description="Helical" evidence="11">
    <location>
        <begin position="173"/>
        <end position="193"/>
    </location>
</feature>
<keyword evidence="9" id="KW-0902">Two-component regulatory system</keyword>
<dbReference type="PANTHER" id="PTHR45436:SF5">
    <property type="entry name" value="SENSOR HISTIDINE KINASE TRCS"/>
    <property type="match status" value="1"/>
</dbReference>
<evidence type="ECO:0000256" key="10">
    <source>
        <dbReference type="ARBA" id="ARBA00023136"/>
    </source>
</evidence>
<dbReference type="Gene3D" id="3.30.565.10">
    <property type="entry name" value="Histidine kinase-like ATPase, C-terminal domain"/>
    <property type="match status" value="1"/>
</dbReference>
<keyword evidence="8 11" id="KW-1133">Transmembrane helix</keyword>
<feature type="domain" description="Histidine kinase" evidence="12">
    <location>
        <begin position="259"/>
        <end position="475"/>
    </location>
</feature>
<comment type="subcellular location">
    <subcellularLocation>
        <location evidence="2">Membrane</location>
    </subcellularLocation>
</comment>
<evidence type="ECO:0000256" key="4">
    <source>
        <dbReference type="ARBA" id="ARBA00022553"/>
    </source>
</evidence>
<dbReference type="EMBL" id="MWQY01000011">
    <property type="protein sequence ID" value="ORC34824.1"/>
    <property type="molecule type" value="Genomic_DNA"/>
</dbReference>
<organism evidence="14 15">
    <name type="scientific">Marispirochaeta aestuarii</name>
    <dbReference type="NCBI Taxonomy" id="1963862"/>
    <lineage>
        <taxon>Bacteria</taxon>
        <taxon>Pseudomonadati</taxon>
        <taxon>Spirochaetota</taxon>
        <taxon>Spirochaetia</taxon>
        <taxon>Spirochaetales</taxon>
        <taxon>Spirochaetaceae</taxon>
        <taxon>Marispirochaeta</taxon>
    </lineage>
</organism>
<dbReference type="InterPro" id="IPR003660">
    <property type="entry name" value="HAMP_dom"/>
</dbReference>
<dbReference type="AlphaFoldDB" id="A0A1Y1RY57"/>
<dbReference type="SMART" id="SM00388">
    <property type="entry name" value="HisKA"/>
    <property type="match status" value="1"/>
</dbReference>
<evidence type="ECO:0000256" key="6">
    <source>
        <dbReference type="ARBA" id="ARBA00022692"/>
    </source>
</evidence>
<dbReference type="Gene3D" id="6.10.340.10">
    <property type="match status" value="1"/>
</dbReference>
<keyword evidence="6 11" id="KW-0812">Transmembrane</keyword>
<sequence>MSSKLKNKGLLPGNLYIRLATIFFLVMILSSGILFGGTFITLYRSLRGEDEGYIQRRLLSYWAHYQTSGLDGLVESLEAESLILDERPYFVRVATAANNTIFLSYPEHWGSFSIQKVLEEQDISDFDTLLMIQSERMDFTLEVNTIQLDQEYLVQVGMSTERREAFLGLYRRNFLLLLLLVLLFGLAAGLFLASRAIAPLKRLSAALGSIIRTGDLSARLPLRRDVPRPDEMDELVDLFNRLLERIQGLISRMKETLDTVAHDLRTPLTRLRSSAELALQSTDLNRKDDALSDALEESERILTLLTAVMDISEAESGILKLNRRKIDPRESLEKLMEIYQFVASEREITLQLEGEFPEALSVDPARFNQAAGNLLDNAVKYSPPGSEITLHGSLDRKQERHIFHLSVKNQGPPIPEEELSRIWERLYRAPGNTVPGMGLGLSLVKAVVESHGGEVSAENIPEGGVRFSMAFPLQKSPFPAGIDRKGAE</sequence>
<dbReference type="SMART" id="SM00387">
    <property type="entry name" value="HATPase_c"/>
    <property type="match status" value="1"/>
</dbReference>
<dbReference type="InterPro" id="IPR003594">
    <property type="entry name" value="HATPase_dom"/>
</dbReference>
<evidence type="ECO:0000313" key="15">
    <source>
        <dbReference type="Proteomes" id="UP000192343"/>
    </source>
</evidence>
<keyword evidence="7" id="KW-0418">Kinase</keyword>
<dbReference type="CDD" id="cd06225">
    <property type="entry name" value="HAMP"/>
    <property type="match status" value="1"/>
</dbReference>
<keyword evidence="5" id="KW-0808">Transferase</keyword>
<dbReference type="InterPro" id="IPR005467">
    <property type="entry name" value="His_kinase_dom"/>
</dbReference>
<dbReference type="PROSITE" id="PS50885">
    <property type="entry name" value="HAMP"/>
    <property type="match status" value="1"/>
</dbReference>
<evidence type="ECO:0000259" key="13">
    <source>
        <dbReference type="PROSITE" id="PS50885"/>
    </source>
</evidence>
<dbReference type="GO" id="GO:0000155">
    <property type="term" value="F:phosphorelay sensor kinase activity"/>
    <property type="evidence" value="ECO:0007669"/>
    <property type="project" value="InterPro"/>
</dbReference>
<dbReference type="GO" id="GO:0005886">
    <property type="term" value="C:plasma membrane"/>
    <property type="evidence" value="ECO:0007669"/>
    <property type="project" value="TreeGrafter"/>
</dbReference>
<dbReference type="InterPro" id="IPR036890">
    <property type="entry name" value="HATPase_C_sf"/>
</dbReference>
<evidence type="ECO:0000256" key="1">
    <source>
        <dbReference type="ARBA" id="ARBA00000085"/>
    </source>
</evidence>
<dbReference type="PANTHER" id="PTHR45436">
    <property type="entry name" value="SENSOR HISTIDINE KINASE YKOH"/>
    <property type="match status" value="1"/>
</dbReference>
<dbReference type="EC" id="2.7.13.3" evidence="3"/>
<dbReference type="Proteomes" id="UP000192343">
    <property type="component" value="Unassembled WGS sequence"/>
</dbReference>
<dbReference type="PRINTS" id="PR00344">
    <property type="entry name" value="BCTRLSENSOR"/>
</dbReference>
<accession>A0A1Y1RY57</accession>
<dbReference type="Pfam" id="PF00672">
    <property type="entry name" value="HAMP"/>
    <property type="match status" value="1"/>
</dbReference>
<dbReference type="InterPro" id="IPR004358">
    <property type="entry name" value="Sig_transdc_His_kin-like_C"/>
</dbReference>
<dbReference type="Gene3D" id="1.10.287.130">
    <property type="match status" value="1"/>
</dbReference>
<gene>
    <name evidence="14" type="ORF">B4O97_10825</name>
</gene>
<dbReference type="SUPFAM" id="SSF47384">
    <property type="entry name" value="Homodimeric domain of signal transducing histidine kinase"/>
    <property type="match status" value="1"/>
</dbReference>
<dbReference type="SMART" id="SM00304">
    <property type="entry name" value="HAMP"/>
    <property type="match status" value="1"/>
</dbReference>
<evidence type="ECO:0000256" key="3">
    <source>
        <dbReference type="ARBA" id="ARBA00012438"/>
    </source>
</evidence>
<keyword evidence="10 11" id="KW-0472">Membrane</keyword>
<dbReference type="InterPro" id="IPR050428">
    <property type="entry name" value="TCS_sensor_his_kinase"/>
</dbReference>
<evidence type="ECO:0000256" key="5">
    <source>
        <dbReference type="ARBA" id="ARBA00022679"/>
    </source>
</evidence>
<reference evidence="14 15" key="1">
    <citation type="submission" date="2017-03" db="EMBL/GenBank/DDBJ databases">
        <title>Draft Genome sequence of Marispirochaeta sp. strain JC444.</title>
        <authorList>
            <person name="Shivani Y."/>
            <person name="Subhash Y."/>
            <person name="Sasikala C."/>
            <person name="Ramana C."/>
        </authorList>
    </citation>
    <scope>NUCLEOTIDE SEQUENCE [LARGE SCALE GENOMIC DNA]</scope>
    <source>
        <strain evidence="14 15">JC444</strain>
    </source>
</reference>
<dbReference type="STRING" id="1963862.B4O97_10825"/>
<comment type="caution">
    <text evidence="14">The sequence shown here is derived from an EMBL/GenBank/DDBJ whole genome shotgun (WGS) entry which is preliminary data.</text>
</comment>